<name>M5PTT3_DESAF</name>
<feature type="domain" description="SPOR" evidence="7">
    <location>
        <begin position="186"/>
        <end position="265"/>
    </location>
</feature>
<dbReference type="InterPro" id="IPR007730">
    <property type="entry name" value="SPOR-like_dom"/>
</dbReference>
<dbReference type="InterPro" id="IPR034718">
    <property type="entry name" value="RlpA"/>
</dbReference>
<protein>
    <recommendedName>
        <fullName evidence="4">Probable endolytic peptidoglycan transglycosylase RlpA</fullName>
        <ecNumber evidence="4">4.2.2.-</ecNumber>
    </recommendedName>
</protein>
<dbReference type="GO" id="GO:0042834">
    <property type="term" value="F:peptidoglycan binding"/>
    <property type="evidence" value="ECO:0007669"/>
    <property type="project" value="InterPro"/>
</dbReference>
<evidence type="ECO:0000256" key="2">
    <source>
        <dbReference type="ARBA" id="ARBA00023239"/>
    </source>
</evidence>
<dbReference type="PANTHER" id="PTHR34183:SF1">
    <property type="entry name" value="ENDOLYTIC PEPTIDOGLYCAN TRANSGLYCOSYLASE RLPA"/>
    <property type="match status" value="1"/>
</dbReference>
<dbReference type="HAMAP" id="MF_02071">
    <property type="entry name" value="RlpA"/>
    <property type="match status" value="1"/>
</dbReference>
<feature type="compositionally biased region" description="Low complexity" evidence="6">
    <location>
        <begin position="47"/>
        <end position="60"/>
    </location>
</feature>
<dbReference type="InterPro" id="IPR009009">
    <property type="entry name" value="RlpA-like_DPBB"/>
</dbReference>
<dbReference type="AlphaFoldDB" id="M5PTT3"/>
<dbReference type="Pfam" id="PF03330">
    <property type="entry name" value="DPBB_1"/>
    <property type="match status" value="1"/>
</dbReference>
<evidence type="ECO:0000256" key="6">
    <source>
        <dbReference type="SAM" id="MobiDB-lite"/>
    </source>
</evidence>
<dbReference type="Gene3D" id="2.40.40.10">
    <property type="entry name" value="RlpA-like domain"/>
    <property type="match status" value="1"/>
</dbReference>
<dbReference type="PROSITE" id="PS51257">
    <property type="entry name" value="PROKAR_LIPOPROTEIN"/>
    <property type="match status" value="1"/>
</dbReference>
<comment type="function">
    <text evidence="4">Lytic transglycosylase with a strong preference for naked glycan strands that lack stem peptides.</text>
</comment>
<dbReference type="RefSeq" id="WP_005986172.1">
    <property type="nucleotide sequence ID" value="NZ_AOSV01000018.1"/>
</dbReference>
<dbReference type="InterPro" id="IPR036908">
    <property type="entry name" value="RlpA-like_sf"/>
</dbReference>
<keyword evidence="4" id="KW-1003">Cell membrane</keyword>
<dbReference type="NCBIfam" id="TIGR00413">
    <property type="entry name" value="rlpA"/>
    <property type="match status" value="1"/>
</dbReference>
<dbReference type="GO" id="GO:0071555">
    <property type="term" value="P:cell wall organization"/>
    <property type="evidence" value="ECO:0007669"/>
    <property type="project" value="UniProtKB-KW"/>
</dbReference>
<keyword evidence="4" id="KW-0564">Palmitate</keyword>
<feature type="region of interest" description="Disordered" evidence="6">
    <location>
        <begin position="36"/>
        <end position="69"/>
    </location>
</feature>
<sequence>MAGCSLKGLAAVLVTVLAAGALLTACAGKSPIYQSKRMAEQKRTVEQSSTRQGQTQSSPTKAKTRPYTVMGETYHPLKTADGYAEEGLASWYGRDFHGKATANGEMYDMYKPSAAHKLLPLGTRVRVTNLENGKSIYLTINDRGPFVKGRIIDLSYEAANRLGSLDKGVAMVRVESVGGIPGAVDGNLPGPFYIQVGSFTQRDNADKLKAEMYASGYRSTRLVEAQVDGSTWWRVQAGEFQNLATARLELNRITLSYSEAFVVAR</sequence>
<keyword evidence="4 8" id="KW-0449">Lipoprotein</keyword>
<evidence type="ECO:0000256" key="1">
    <source>
        <dbReference type="ARBA" id="ARBA00022729"/>
    </source>
</evidence>
<dbReference type="PROSITE" id="PS51724">
    <property type="entry name" value="SPOR"/>
    <property type="match status" value="1"/>
</dbReference>
<gene>
    <name evidence="4" type="primary">rlpA</name>
    <name evidence="8" type="ORF">PCS_01730</name>
</gene>
<evidence type="ECO:0000259" key="7">
    <source>
        <dbReference type="PROSITE" id="PS51724"/>
    </source>
</evidence>
<dbReference type="GO" id="GO:0005886">
    <property type="term" value="C:plasma membrane"/>
    <property type="evidence" value="ECO:0007669"/>
    <property type="project" value="UniProtKB-SubCell"/>
</dbReference>
<accession>M5PTT3</accession>
<evidence type="ECO:0000256" key="5">
    <source>
        <dbReference type="RuleBase" id="RU003495"/>
    </source>
</evidence>
<evidence type="ECO:0000256" key="4">
    <source>
        <dbReference type="HAMAP-Rule" id="MF_02071"/>
    </source>
</evidence>
<reference evidence="8 9" key="1">
    <citation type="journal article" date="2013" name="Genome Announc.">
        <title>Draft Genome Sequence for Desulfovibrio africanus Strain PCS.</title>
        <authorList>
            <person name="Brown S.D."/>
            <person name="Utturkar S.M."/>
            <person name="Arkin A.P."/>
            <person name="Deutschbauer A.M."/>
            <person name="Elias D.A."/>
            <person name="Hazen T.C."/>
            <person name="Chakraborty R."/>
        </authorList>
    </citation>
    <scope>NUCLEOTIDE SEQUENCE [LARGE SCALE GENOMIC DNA]</scope>
    <source>
        <strain evidence="8 9">PCS</strain>
    </source>
</reference>
<dbReference type="CDD" id="cd22268">
    <property type="entry name" value="DPBB_RlpA-like"/>
    <property type="match status" value="1"/>
</dbReference>
<dbReference type="EMBL" id="AOSV01000018">
    <property type="protein sequence ID" value="EMG37440.1"/>
    <property type="molecule type" value="Genomic_DNA"/>
</dbReference>
<comment type="caution">
    <text evidence="8">The sequence shown here is derived from an EMBL/GenBank/DDBJ whole genome shotgun (WGS) entry which is preliminary data.</text>
</comment>
<keyword evidence="3 4" id="KW-0961">Cell wall biogenesis/degradation</keyword>
<dbReference type="SUPFAM" id="SSF110997">
    <property type="entry name" value="Sporulation related repeat"/>
    <property type="match status" value="1"/>
</dbReference>
<dbReference type="GO" id="GO:0000270">
    <property type="term" value="P:peptidoglycan metabolic process"/>
    <property type="evidence" value="ECO:0007669"/>
    <property type="project" value="UniProtKB-UniRule"/>
</dbReference>
<dbReference type="OrthoDB" id="9779128at2"/>
<keyword evidence="1" id="KW-0732">Signal</keyword>
<dbReference type="EC" id="4.2.2.-" evidence="4"/>
<dbReference type="InterPro" id="IPR036680">
    <property type="entry name" value="SPOR-like_sf"/>
</dbReference>
<dbReference type="PATRIC" id="fig|1262666.3.peg.1753"/>
<comment type="similarity">
    <text evidence="4 5">Belongs to the RlpA family.</text>
</comment>
<dbReference type="InterPro" id="IPR012997">
    <property type="entry name" value="RplA"/>
</dbReference>
<dbReference type="PANTHER" id="PTHR34183">
    <property type="entry name" value="ENDOLYTIC PEPTIDOGLYCAN TRANSGLYCOSYLASE RLPA"/>
    <property type="match status" value="1"/>
</dbReference>
<proteinExistence type="inferred from homology"/>
<dbReference type="Pfam" id="PF05036">
    <property type="entry name" value="SPOR"/>
    <property type="match status" value="1"/>
</dbReference>
<keyword evidence="2 4" id="KW-0456">Lyase</keyword>
<keyword evidence="4" id="KW-0472">Membrane</keyword>
<evidence type="ECO:0000313" key="9">
    <source>
        <dbReference type="Proteomes" id="UP000011922"/>
    </source>
</evidence>
<evidence type="ECO:0000256" key="3">
    <source>
        <dbReference type="ARBA" id="ARBA00023316"/>
    </source>
</evidence>
<dbReference type="Gene3D" id="3.30.70.1070">
    <property type="entry name" value="Sporulation related repeat"/>
    <property type="match status" value="1"/>
</dbReference>
<dbReference type="SUPFAM" id="SSF50685">
    <property type="entry name" value="Barwin-like endoglucanases"/>
    <property type="match status" value="1"/>
</dbReference>
<comment type="subcellular location">
    <subcellularLocation>
        <location evidence="4">Cell membrane</location>
        <topology evidence="4">Lipid-anchor</topology>
    </subcellularLocation>
</comment>
<evidence type="ECO:0000313" key="8">
    <source>
        <dbReference type="EMBL" id="EMG37440.1"/>
    </source>
</evidence>
<organism evidence="8 9">
    <name type="scientific">Desulfocurvibacter africanus PCS</name>
    <dbReference type="NCBI Taxonomy" id="1262666"/>
    <lineage>
        <taxon>Bacteria</taxon>
        <taxon>Pseudomonadati</taxon>
        <taxon>Thermodesulfobacteriota</taxon>
        <taxon>Desulfovibrionia</taxon>
        <taxon>Desulfovibrionales</taxon>
        <taxon>Desulfovibrionaceae</taxon>
        <taxon>Desulfocurvibacter</taxon>
    </lineage>
</organism>
<dbReference type="GO" id="GO:0008932">
    <property type="term" value="F:lytic endotransglycosylase activity"/>
    <property type="evidence" value="ECO:0007669"/>
    <property type="project" value="UniProtKB-UniRule"/>
</dbReference>
<dbReference type="Proteomes" id="UP000011922">
    <property type="component" value="Unassembled WGS sequence"/>
</dbReference>